<name>A0A378RPL9_MYROD</name>
<reference evidence="1 2" key="1">
    <citation type="submission" date="2018-06" db="EMBL/GenBank/DDBJ databases">
        <authorList>
            <consortium name="Pathogen Informatics"/>
            <person name="Doyle S."/>
        </authorList>
    </citation>
    <scope>NUCLEOTIDE SEQUENCE [LARGE SCALE GENOMIC DNA]</scope>
    <source>
        <strain evidence="1 2">NCTC11179</strain>
    </source>
</reference>
<dbReference type="RefSeq" id="WP_181816689.1">
    <property type="nucleotide sequence ID" value="NZ_CP068107.1"/>
</dbReference>
<sequence length="56" mass="6155">MYKTLLTITCALCLLPLGVLGQKKFKDTHQLLWVKSLPSSDAITGFNFNSPLPFSG</sequence>
<dbReference type="AlphaFoldDB" id="A0A378RPL9"/>
<evidence type="ECO:0000313" key="2">
    <source>
        <dbReference type="Proteomes" id="UP000255024"/>
    </source>
</evidence>
<accession>A0A378RPL9</accession>
<gene>
    <name evidence="1" type="ORF">NCTC11179_01126</name>
</gene>
<dbReference type="Proteomes" id="UP000255024">
    <property type="component" value="Unassembled WGS sequence"/>
</dbReference>
<evidence type="ECO:0000313" key="1">
    <source>
        <dbReference type="EMBL" id="STZ27590.1"/>
    </source>
</evidence>
<dbReference type="EMBL" id="UGQL01000001">
    <property type="protein sequence ID" value="STZ27590.1"/>
    <property type="molecule type" value="Genomic_DNA"/>
</dbReference>
<organism evidence="1 2">
    <name type="scientific">Myroides odoratus</name>
    <name type="common">Flavobacterium odoratum</name>
    <dbReference type="NCBI Taxonomy" id="256"/>
    <lineage>
        <taxon>Bacteria</taxon>
        <taxon>Pseudomonadati</taxon>
        <taxon>Bacteroidota</taxon>
        <taxon>Flavobacteriia</taxon>
        <taxon>Flavobacteriales</taxon>
        <taxon>Flavobacteriaceae</taxon>
        <taxon>Myroides</taxon>
    </lineage>
</organism>
<proteinExistence type="predicted"/>
<protein>
    <submittedName>
        <fullName evidence="1">Uncharacterized protein</fullName>
    </submittedName>
</protein>
<keyword evidence="2" id="KW-1185">Reference proteome</keyword>